<name>A0A139ITX6_9PEZI</name>
<reference evidence="2 3" key="1">
    <citation type="submission" date="2015-07" db="EMBL/GenBank/DDBJ databases">
        <title>Comparative genomics of the Sigatoka disease complex on banana suggests a link between parallel evolutionary changes in Pseudocercospora fijiensis and Pseudocercospora eumusae and increased virulence on the banana host.</title>
        <authorList>
            <person name="Chang T.-C."/>
            <person name="Salvucci A."/>
            <person name="Crous P.W."/>
            <person name="Stergiopoulos I."/>
        </authorList>
    </citation>
    <scope>NUCLEOTIDE SEQUENCE [LARGE SCALE GENOMIC DNA]</scope>
    <source>
        <strain evidence="2 3">CBS 116634</strain>
    </source>
</reference>
<dbReference type="EMBL" id="LFZO01000009">
    <property type="protein sequence ID" value="KXT18207.1"/>
    <property type="molecule type" value="Genomic_DNA"/>
</dbReference>
<proteinExistence type="predicted"/>
<evidence type="ECO:0000313" key="2">
    <source>
        <dbReference type="EMBL" id="KXT18207.1"/>
    </source>
</evidence>
<gene>
    <name evidence="2" type="ORF">AC579_2914</name>
</gene>
<evidence type="ECO:0000259" key="1">
    <source>
        <dbReference type="Pfam" id="PF01918"/>
    </source>
</evidence>
<dbReference type="Proteomes" id="UP000073492">
    <property type="component" value="Unassembled WGS sequence"/>
</dbReference>
<dbReference type="GO" id="GO:0003676">
    <property type="term" value="F:nucleic acid binding"/>
    <property type="evidence" value="ECO:0007669"/>
    <property type="project" value="InterPro"/>
</dbReference>
<sequence length="146" mass="16249">MALDENALRSTYNLVNLSVSSSTQISTRTAAVARHLRDECKTTIVALTAASRAATKSISIAEIAKRDFDANGEKIFQYNALACKMLEMPRKPRRKLGEHADESDDAFEVVRENDQDAMIKRKLPVLTIYLARTPVKELSTAYGEQT</sequence>
<comment type="caution">
    <text evidence="2">The sequence shown here is derived from an EMBL/GenBank/DDBJ whole genome shotgun (WGS) entry which is preliminary data.</text>
</comment>
<organism evidence="2 3">
    <name type="scientific">Pseudocercospora musae</name>
    <dbReference type="NCBI Taxonomy" id="113226"/>
    <lineage>
        <taxon>Eukaryota</taxon>
        <taxon>Fungi</taxon>
        <taxon>Dikarya</taxon>
        <taxon>Ascomycota</taxon>
        <taxon>Pezizomycotina</taxon>
        <taxon>Dothideomycetes</taxon>
        <taxon>Dothideomycetidae</taxon>
        <taxon>Mycosphaerellales</taxon>
        <taxon>Mycosphaerellaceae</taxon>
        <taxon>Pseudocercospora</taxon>
    </lineage>
</organism>
<dbReference type="Pfam" id="PF01918">
    <property type="entry name" value="Alba"/>
    <property type="match status" value="1"/>
</dbReference>
<dbReference type="InterPro" id="IPR002775">
    <property type="entry name" value="DNA/RNA-bd_Alba-like"/>
</dbReference>
<evidence type="ECO:0000313" key="3">
    <source>
        <dbReference type="Proteomes" id="UP000073492"/>
    </source>
</evidence>
<accession>A0A139ITX6</accession>
<feature type="domain" description="DNA/RNA-binding protein Alba-like" evidence="1">
    <location>
        <begin position="17"/>
        <end position="81"/>
    </location>
</feature>
<dbReference type="AlphaFoldDB" id="A0A139ITX6"/>
<protein>
    <recommendedName>
        <fullName evidence="1">DNA/RNA-binding protein Alba-like domain-containing protein</fullName>
    </recommendedName>
</protein>
<keyword evidence="3" id="KW-1185">Reference proteome</keyword>